<reference evidence="1 2" key="1">
    <citation type="journal article" date="2015" name="Mol. Plant Microbe Interact.">
        <title>Genome, transcriptome, and functional analyses of Penicillium expansum provide new insights into secondary metabolism and pathogenicity.</title>
        <authorList>
            <person name="Ballester A.R."/>
            <person name="Marcet-Houben M."/>
            <person name="Levin E."/>
            <person name="Sela N."/>
            <person name="Selma-Lazaro C."/>
            <person name="Carmona L."/>
            <person name="Wisniewski M."/>
            <person name="Droby S."/>
            <person name="Gonzalez-Candelas L."/>
            <person name="Gabaldon T."/>
        </authorList>
    </citation>
    <scope>NUCLEOTIDE SEQUENCE [LARGE SCALE GENOMIC DNA]</scope>
    <source>
        <strain evidence="1 2">MD-8</strain>
    </source>
</reference>
<proteinExistence type="predicted"/>
<protein>
    <submittedName>
        <fullName evidence="1">Uncharacterized protein</fullName>
    </submittedName>
</protein>
<organism evidence="1 2">
    <name type="scientific">Penicillium expansum</name>
    <name type="common">Blue mold rot fungus</name>
    <dbReference type="NCBI Taxonomy" id="27334"/>
    <lineage>
        <taxon>Eukaryota</taxon>
        <taxon>Fungi</taxon>
        <taxon>Dikarya</taxon>
        <taxon>Ascomycota</taxon>
        <taxon>Pezizomycotina</taxon>
        <taxon>Eurotiomycetes</taxon>
        <taxon>Eurotiomycetidae</taxon>
        <taxon>Eurotiales</taxon>
        <taxon>Aspergillaceae</taxon>
        <taxon>Penicillium</taxon>
    </lineage>
</organism>
<dbReference type="AlphaFoldDB" id="A0A0A2KK14"/>
<evidence type="ECO:0000313" key="1">
    <source>
        <dbReference type="EMBL" id="KGO50633.1"/>
    </source>
</evidence>
<name>A0A0A2KK14_PENEN</name>
<dbReference type="EMBL" id="JQFZ01000328">
    <property type="protein sequence ID" value="KGO50633.1"/>
    <property type="molecule type" value="Genomic_DNA"/>
</dbReference>
<dbReference type="RefSeq" id="XP_016593816.1">
    <property type="nucleotide sequence ID" value="XM_016743574.1"/>
</dbReference>
<dbReference type="VEuPathDB" id="FungiDB:PEXP_060670"/>
<keyword evidence="2" id="KW-1185">Reference proteome</keyword>
<dbReference type="HOGENOM" id="CLU_2373439_0_0_1"/>
<dbReference type="OrthoDB" id="10357244at2759"/>
<dbReference type="GeneID" id="27678994"/>
<accession>A0A0A2KK14</accession>
<evidence type="ECO:0000313" key="2">
    <source>
        <dbReference type="Proteomes" id="UP000030143"/>
    </source>
</evidence>
<dbReference type="Proteomes" id="UP000030143">
    <property type="component" value="Unassembled WGS sequence"/>
</dbReference>
<sequence length="95" mass="11074">MFAHKDKKLATQDLDTPEGGPCETFRFAALDLARNYLHLWRHHQTGGFRVQNSRPKDTSRPLQFSITQYPRTPCSCYLIEFRESRGRAMQLCSLQ</sequence>
<gene>
    <name evidence="1" type="ORF">PEX2_063030</name>
</gene>
<comment type="caution">
    <text evidence="1">The sequence shown here is derived from an EMBL/GenBank/DDBJ whole genome shotgun (WGS) entry which is preliminary data.</text>
</comment>